<dbReference type="PROSITE" id="PS50885">
    <property type="entry name" value="HAMP"/>
    <property type="match status" value="1"/>
</dbReference>
<evidence type="ECO:0000256" key="2">
    <source>
        <dbReference type="ARBA" id="ARBA00004370"/>
    </source>
</evidence>
<dbReference type="RefSeq" id="WP_203387190.1">
    <property type="nucleotide sequence ID" value="NZ_CP064781.1"/>
</dbReference>
<keyword evidence="7" id="KW-0418">Kinase</keyword>
<comment type="subcellular location">
    <subcellularLocation>
        <location evidence="2">Membrane</location>
    </subcellularLocation>
</comment>
<organism evidence="14 15">
    <name type="scientific">Azospira restricta</name>
    <dbReference type="NCBI Taxonomy" id="404405"/>
    <lineage>
        <taxon>Bacteria</taxon>
        <taxon>Pseudomonadati</taxon>
        <taxon>Pseudomonadota</taxon>
        <taxon>Betaproteobacteria</taxon>
        <taxon>Rhodocyclales</taxon>
        <taxon>Rhodocyclaceae</taxon>
        <taxon>Azospira</taxon>
    </lineage>
</organism>
<evidence type="ECO:0000256" key="7">
    <source>
        <dbReference type="ARBA" id="ARBA00022777"/>
    </source>
</evidence>
<dbReference type="EC" id="2.7.13.3" evidence="3"/>
<evidence type="ECO:0000256" key="4">
    <source>
        <dbReference type="ARBA" id="ARBA00022553"/>
    </source>
</evidence>
<evidence type="ECO:0000256" key="3">
    <source>
        <dbReference type="ARBA" id="ARBA00012438"/>
    </source>
</evidence>
<evidence type="ECO:0000256" key="11">
    <source>
        <dbReference type="SAM" id="Phobius"/>
    </source>
</evidence>
<keyword evidence="5" id="KW-0808">Transferase</keyword>
<dbReference type="Gene3D" id="3.30.565.10">
    <property type="entry name" value="Histidine kinase-like ATPase, C-terminal domain"/>
    <property type="match status" value="1"/>
</dbReference>
<dbReference type="GO" id="GO:0005524">
    <property type="term" value="F:ATP binding"/>
    <property type="evidence" value="ECO:0007669"/>
    <property type="project" value="UniProtKB-KW"/>
</dbReference>
<evidence type="ECO:0000256" key="8">
    <source>
        <dbReference type="ARBA" id="ARBA00022989"/>
    </source>
</evidence>
<feature type="domain" description="Histidine kinase" evidence="12">
    <location>
        <begin position="264"/>
        <end position="464"/>
    </location>
</feature>
<dbReference type="Pfam" id="PF02518">
    <property type="entry name" value="HATPase_c"/>
    <property type="match status" value="1"/>
</dbReference>
<dbReference type="EMBL" id="CP064781">
    <property type="protein sequence ID" value="QRJ63659.1"/>
    <property type="molecule type" value="Genomic_DNA"/>
</dbReference>
<keyword evidence="15" id="KW-1185">Reference proteome</keyword>
<evidence type="ECO:0000256" key="5">
    <source>
        <dbReference type="ARBA" id="ARBA00022679"/>
    </source>
</evidence>
<keyword evidence="10 11" id="KW-0472">Membrane</keyword>
<dbReference type="AlphaFoldDB" id="A0A974SNQ4"/>
<dbReference type="InterPro" id="IPR003594">
    <property type="entry name" value="HATPase_dom"/>
</dbReference>
<accession>A0A974SNQ4</accession>
<dbReference type="InterPro" id="IPR050428">
    <property type="entry name" value="TCS_sensor_his_kinase"/>
</dbReference>
<dbReference type="PROSITE" id="PS50109">
    <property type="entry name" value="HIS_KIN"/>
    <property type="match status" value="1"/>
</dbReference>
<dbReference type="PANTHER" id="PTHR45436">
    <property type="entry name" value="SENSOR HISTIDINE KINASE YKOH"/>
    <property type="match status" value="1"/>
</dbReference>
<gene>
    <name evidence="14" type="ORF">IWH25_18280</name>
</gene>
<evidence type="ECO:0000256" key="10">
    <source>
        <dbReference type="ARBA" id="ARBA00023136"/>
    </source>
</evidence>
<keyword evidence="6 11" id="KW-0812">Transmembrane</keyword>
<dbReference type="SMART" id="SM00387">
    <property type="entry name" value="HATPase_c"/>
    <property type="match status" value="1"/>
</dbReference>
<name>A0A974SNQ4_9RHOO</name>
<dbReference type="InterPro" id="IPR036890">
    <property type="entry name" value="HATPase_C_sf"/>
</dbReference>
<dbReference type="GO" id="GO:0000160">
    <property type="term" value="P:phosphorelay signal transduction system"/>
    <property type="evidence" value="ECO:0007669"/>
    <property type="project" value="UniProtKB-KW"/>
</dbReference>
<dbReference type="InterPro" id="IPR005467">
    <property type="entry name" value="His_kinase_dom"/>
</dbReference>
<evidence type="ECO:0000256" key="6">
    <source>
        <dbReference type="ARBA" id="ARBA00022692"/>
    </source>
</evidence>
<keyword evidence="14" id="KW-0067">ATP-binding</keyword>
<keyword evidence="4" id="KW-0597">Phosphoprotein</keyword>
<dbReference type="InterPro" id="IPR004358">
    <property type="entry name" value="Sig_transdc_His_kin-like_C"/>
</dbReference>
<evidence type="ECO:0000259" key="13">
    <source>
        <dbReference type="PROSITE" id="PS50885"/>
    </source>
</evidence>
<dbReference type="InterPro" id="IPR003660">
    <property type="entry name" value="HAMP_dom"/>
</dbReference>
<keyword evidence="8 11" id="KW-1133">Transmembrane helix</keyword>
<dbReference type="Gene3D" id="1.10.287.130">
    <property type="match status" value="1"/>
</dbReference>
<feature type="domain" description="HAMP" evidence="13">
    <location>
        <begin position="205"/>
        <end position="256"/>
    </location>
</feature>
<evidence type="ECO:0000256" key="9">
    <source>
        <dbReference type="ARBA" id="ARBA00023012"/>
    </source>
</evidence>
<dbReference type="Proteomes" id="UP000663444">
    <property type="component" value="Chromosome"/>
</dbReference>
<comment type="catalytic activity">
    <reaction evidence="1">
        <text>ATP + protein L-histidine = ADP + protein N-phospho-L-histidine.</text>
        <dbReference type="EC" id="2.7.13.3"/>
    </reaction>
</comment>
<evidence type="ECO:0000313" key="15">
    <source>
        <dbReference type="Proteomes" id="UP000663444"/>
    </source>
</evidence>
<protein>
    <recommendedName>
        <fullName evidence="3">histidine kinase</fullName>
        <ecNumber evidence="3">2.7.13.3</ecNumber>
    </recommendedName>
</protein>
<dbReference type="PRINTS" id="PR00344">
    <property type="entry name" value="BCTRLSENSOR"/>
</dbReference>
<feature type="transmembrane region" description="Helical" evidence="11">
    <location>
        <begin position="184"/>
        <end position="211"/>
    </location>
</feature>
<feature type="transmembrane region" description="Helical" evidence="11">
    <location>
        <begin position="20"/>
        <end position="41"/>
    </location>
</feature>
<evidence type="ECO:0000256" key="1">
    <source>
        <dbReference type="ARBA" id="ARBA00000085"/>
    </source>
</evidence>
<dbReference type="GO" id="GO:0004673">
    <property type="term" value="F:protein histidine kinase activity"/>
    <property type="evidence" value="ECO:0007669"/>
    <property type="project" value="UniProtKB-EC"/>
</dbReference>
<keyword evidence="14" id="KW-0547">Nucleotide-binding</keyword>
<keyword evidence="9" id="KW-0902">Two-component regulatory system</keyword>
<proteinExistence type="predicted"/>
<evidence type="ECO:0000313" key="14">
    <source>
        <dbReference type="EMBL" id="QRJ63659.1"/>
    </source>
</evidence>
<dbReference type="SUPFAM" id="SSF55874">
    <property type="entry name" value="ATPase domain of HSP90 chaperone/DNA topoisomerase II/histidine kinase"/>
    <property type="match status" value="1"/>
</dbReference>
<sequence length="464" mass="48937">MNAPAPPSPAAPRARGSLRLRLLAGTLVWVVLSIAAAGWSLSQLFRDHVGEQFHALLASHLDQLTAGLALDAQGRPQLTTAPADPRLARPYAGLYWQVDRIGGERGALRSRSLWDAVLAVPADALADGEIHRHRVTGPDGATLGLVERSVRIADADGGGESAWRLLVAADEQLLQEPLSRFAGALWLALGILGLGLALAVVVQVGVGLAPLRALRRALARIGSGEARRLEGDYPAEVMPLVDEFNGVLAHNAEVVERARTQAGNLAHALKTPLAVLANAADGRDDELARLVAEQVGNARRQVDYHLARAQAAASRLPGARTPLAPAVDGLVRALRRLHAARGVELAVAPLPAALAFRGDAQDLQEMLGNLLDNACKWAVQRVVLAAERDGRQLVVTIDDDGQGLPPERRQEVLRRGVRADEAVPGSGLGLAIVADLARLYGGEIALAESPLGGLRARLTLPAAD</sequence>
<reference evidence="14" key="1">
    <citation type="submission" date="2020-11" db="EMBL/GenBank/DDBJ databases">
        <title>Azospira restricta DSM 18626 genome sequence.</title>
        <authorList>
            <person name="Moe W.M."/>
        </authorList>
    </citation>
    <scope>NUCLEOTIDE SEQUENCE</scope>
    <source>
        <strain evidence="14">DSM 18626</strain>
    </source>
</reference>
<evidence type="ECO:0000259" key="12">
    <source>
        <dbReference type="PROSITE" id="PS50109"/>
    </source>
</evidence>
<dbReference type="KEGG" id="ares:IWH25_18280"/>
<dbReference type="GO" id="GO:0005886">
    <property type="term" value="C:plasma membrane"/>
    <property type="evidence" value="ECO:0007669"/>
    <property type="project" value="TreeGrafter"/>
</dbReference>
<dbReference type="PANTHER" id="PTHR45436:SF5">
    <property type="entry name" value="SENSOR HISTIDINE KINASE TRCS"/>
    <property type="match status" value="1"/>
</dbReference>